<evidence type="ECO:0000256" key="1">
    <source>
        <dbReference type="SAM" id="MobiDB-lite"/>
    </source>
</evidence>
<evidence type="ECO:0000313" key="2">
    <source>
        <dbReference type="EMBL" id="MFL9885132.1"/>
    </source>
</evidence>
<evidence type="ECO:0008006" key="4">
    <source>
        <dbReference type="Google" id="ProtNLM"/>
    </source>
</evidence>
<evidence type="ECO:0000313" key="3">
    <source>
        <dbReference type="Proteomes" id="UP001629249"/>
    </source>
</evidence>
<feature type="region of interest" description="Disordered" evidence="1">
    <location>
        <begin position="45"/>
        <end position="69"/>
    </location>
</feature>
<accession>A0ABW8ZPY9</accession>
<organism evidence="2 3">
    <name type="scientific">Paraburkholderia agricolaris</name>
    <dbReference type="NCBI Taxonomy" id="2152888"/>
    <lineage>
        <taxon>Bacteria</taxon>
        <taxon>Pseudomonadati</taxon>
        <taxon>Pseudomonadota</taxon>
        <taxon>Betaproteobacteria</taxon>
        <taxon>Burkholderiales</taxon>
        <taxon>Burkholderiaceae</taxon>
        <taxon>Paraburkholderia</taxon>
    </lineage>
</organism>
<keyword evidence="3" id="KW-1185">Reference proteome</keyword>
<dbReference type="RefSeq" id="WP_408328965.1">
    <property type="nucleotide sequence ID" value="NZ_JAQQFH010000008.1"/>
</dbReference>
<sequence length="69" mass="7660">MSQSPEKSGVEIPAIKSLVKLGYAYLPGHTVEVEHRHLAPVLDNILRPKTTNPEPMAGQRPGQYRRSPD</sequence>
<dbReference type="EMBL" id="JAQQFN010000014">
    <property type="protein sequence ID" value="MFL9885132.1"/>
    <property type="molecule type" value="Genomic_DNA"/>
</dbReference>
<comment type="caution">
    <text evidence="2">The sequence shown here is derived from an EMBL/GenBank/DDBJ whole genome shotgun (WGS) entry which is preliminary data.</text>
</comment>
<reference evidence="2 3" key="1">
    <citation type="journal article" date="2024" name="Chem. Sci.">
        <title>Discovery of megapolipeptins by genome mining of a Burkholderiales bacteria collection.</title>
        <authorList>
            <person name="Paulo B.S."/>
            <person name="Recchia M.J.J."/>
            <person name="Lee S."/>
            <person name="Fergusson C.H."/>
            <person name="Romanowski S.B."/>
            <person name="Hernandez A."/>
            <person name="Krull N."/>
            <person name="Liu D.Y."/>
            <person name="Cavanagh H."/>
            <person name="Bos A."/>
            <person name="Gray C.A."/>
            <person name="Murphy B.T."/>
            <person name="Linington R.G."/>
            <person name="Eustaquio A.S."/>
        </authorList>
    </citation>
    <scope>NUCLEOTIDE SEQUENCE [LARGE SCALE GENOMIC DNA]</scope>
    <source>
        <strain evidence="2 3">RL16-012-BIC-B</strain>
    </source>
</reference>
<name>A0ABW8ZPY9_9BURK</name>
<dbReference type="Proteomes" id="UP001629249">
    <property type="component" value="Unassembled WGS sequence"/>
</dbReference>
<gene>
    <name evidence="2" type="ORF">PQR66_18970</name>
</gene>
<protein>
    <recommendedName>
        <fullName evidence="4">Type I restriction enzyme, R subunit</fullName>
    </recommendedName>
</protein>
<proteinExistence type="predicted"/>